<keyword evidence="1" id="KW-1133">Transmembrane helix</keyword>
<dbReference type="InterPro" id="IPR006461">
    <property type="entry name" value="PLAC_motif_containing"/>
</dbReference>
<organism evidence="2 3">
    <name type="scientific">Phytophthora fragariae</name>
    <dbReference type="NCBI Taxonomy" id="53985"/>
    <lineage>
        <taxon>Eukaryota</taxon>
        <taxon>Sar</taxon>
        <taxon>Stramenopiles</taxon>
        <taxon>Oomycota</taxon>
        <taxon>Peronosporomycetes</taxon>
        <taxon>Peronosporales</taxon>
        <taxon>Peronosporaceae</taxon>
        <taxon>Phytophthora</taxon>
    </lineage>
</organism>
<proteinExistence type="predicted"/>
<dbReference type="NCBIfam" id="TIGR01571">
    <property type="entry name" value="A_thal_Cys_rich"/>
    <property type="match status" value="1"/>
</dbReference>
<accession>A0A6A4DP28</accession>
<dbReference type="EMBL" id="QXGE01000503">
    <property type="protein sequence ID" value="KAE9310609.1"/>
    <property type="molecule type" value="Genomic_DNA"/>
</dbReference>
<reference evidence="2 3" key="1">
    <citation type="submission" date="2018-08" db="EMBL/GenBank/DDBJ databases">
        <title>Genomic investigation of the strawberry pathogen Phytophthora fragariae indicates pathogenicity is determined by transcriptional variation in three key races.</title>
        <authorList>
            <person name="Adams T.M."/>
            <person name="Armitage A.D."/>
            <person name="Sobczyk M.K."/>
            <person name="Bates H.J."/>
            <person name="Dunwell J.M."/>
            <person name="Nellist C.F."/>
            <person name="Harrison R.J."/>
        </authorList>
    </citation>
    <scope>NUCLEOTIDE SEQUENCE [LARGE SCALE GENOMIC DNA]</scope>
    <source>
        <strain evidence="2 3">A4</strain>
    </source>
</reference>
<sequence>MFELSTSKDDDCIPNGFMTFLCPGVSIAQTTARLGLVRYKLVLQVYAALYLLLLLTVAMDSAVLNLLCVVAAIAAPSAVARLRTKMRMLFDIPGNFVLDVASAFVCAPCAVAQMASHAQAYHPGTCSFCARSTLEGYVRQ</sequence>
<evidence type="ECO:0000313" key="3">
    <source>
        <dbReference type="Proteomes" id="UP000437068"/>
    </source>
</evidence>
<keyword evidence="1" id="KW-0812">Transmembrane</keyword>
<dbReference type="Proteomes" id="UP000437068">
    <property type="component" value="Unassembled WGS sequence"/>
</dbReference>
<dbReference type="AlphaFoldDB" id="A0A6A4DP28"/>
<evidence type="ECO:0000256" key="1">
    <source>
        <dbReference type="SAM" id="Phobius"/>
    </source>
</evidence>
<keyword evidence="1" id="KW-0472">Membrane</keyword>
<feature type="transmembrane region" description="Helical" evidence="1">
    <location>
        <begin position="64"/>
        <end position="82"/>
    </location>
</feature>
<feature type="transmembrane region" description="Helical" evidence="1">
    <location>
        <begin position="41"/>
        <end position="58"/>
    </location>
</feature>
<protein>
    <submittedName>
        <fullName evidence="2">Uncharacterized protein</fullName>
    </submittedName>
</protein>
<gene>
    <name evidence="2" type="ORF">PF001_g10110</name>
</gene>
<comment type="caution">
    <text evidence="2">The sequence shown here is derived from an EMBL/GenBank/DDBJ whole genome shotgun (WGS) entry which is preliminary data.</text>
</comment>
<dbReference type="Pfam" id="PF04749">
    <property type="entry name" value="PLAC8"/>
    <property type="match status" value="1"/>
</dbReference>
<evidence type="ECO:0000313" key="2">
    <source>
        <dbReference type="EMBL" id="KAE9310609.1"/>
    </source>
</evidence>
<name>A0A6A4DP28_9STRA</name>